<dbReference type="OrthoDB" id="10520131at2759"/>
<accession>A0A2C5X8P6</accession>
<name>A0A2C5X8P6_9HYPO</name>
<dbReference type="AlphaFoldDB" id="A0A2C5X8P6"/>
<evidence type="ECO:0000313" key="3">
    <source>
        <dbReference type="Proteomes" id="UP000226192"/>
    </source>
</evidence>
<sequence>MRRVYPPNLVACATHTDIPSMCTRAGDGMLTGFWIWPSTPTQPMHLDTAQDGTPKEAGFLGPTCLAISDLYFILFGILGPLHVVRVNSSTQRMPLILVPLGINVLVSTGVTMRTFASIQEAAVGPARMLIRLFAQPWLGNLHGESLPLVVAIRRHCWSRLARHHENKENKGVLVLCVYVDRYIHTLGQGAGDASWPRYAVAGGRLAAGLGRSSLDEWRLLGIGLAHDGWVACPASSSLGAVIGALSAVAQAPLIRAVVPTRGGVADKVGNDQK</sequence>
<protein>
    <submittedName>
        <fullName evidence="2">Uncharacterized protein</fullName>
    </submittedName>
</protein>
<feature type="transmembrane region" description="Helical" evidence="1">
    <location>
        <begin position="95"/>
        <end position="116"/>
    </location>
</feature>
<dbReference type="Proteomes" id="UP000226192">
    <property type="component" value="Unassembled WGS sequence"/>
</dbReference>
<keyword evidence="1" id="KW-0472">Membrane</keyword>
<dbReference type="EMBL" id="NJET01000100">
    <property type="protein sequence ID" value="PHH61549.1"/>
    <property type="molecule type" value="Genomic_DNA"/>
</dbReference>
<feature type="transmembrane region" description="Helical" evidence="1">
    <location>
        <begin position="59"/>
        <end position="83"/>
    </location>
</feature>
<comment type="caution">
    <text evidence="2">The sequence shown here is derived from an EMBL/GenBank/DDBJ whole genome shotgun (WGS) entry which is preliminary data.</text>
</comment>
<proteinExistence type="predicted"/>
<reference evidence="2 3" key="1">
    <citation type="submission" date="2017-06" db="EMBL/GenBank/DDBJ databases">
        <title>Ant-infecting Ophiocordyceps genomes reveal a high diversity of potential behavioral manipulation genes and a possible major role for enterotoxins.</title>
        <authorList>
            <person name="De Bekker C."/>
            <person name="Evans H.C."/>
            <person name="Brachmann A."/>
            <person name="Hughes D.P."/>
        </authorList>
    </citation>
    <scope>NUCLEOTIDE SEQUENCE [LARGE SCALE GENOMIC DNA]</scope>
    <source>
        <strain evidence="2 3">Map64</strain>
    </source>
</reference>
<gene>
    <name evidence="2" type="ORF">CDD81_286</name>
</gene>
<keyword evidence="3" id="KW-1185">Reference proteome</keyword>
<evidence type="ECO:0000313" key="2">
    <source>
        <dbReference type="EMBL" id="PHH61549.1"/>
    </source>
</evidence>
<evidence type="ECO:0000256" key="1">
    <source>
        <dbReference type="SAM" id="Phobius"/>
    </source>
</evidence>
<keyword evidence="1" id="KW-1133">Transmembrane helix</keyword>
<organism evidence="2 3">
    <name type="scientific">Ophiocordyceps australis</name>
    <dbReference type="NCBI Taxonomy" id="1399860"/>
    <lineage>
        <taxon>Eukaryota</taxon>
        <taxon>Fungi</taxon>
        <taxon>Dikarya</taxon>
        <taxon>Ascomycota</taxon>
        <taxon>Pezizomycotina</taxon>
        <taxon>Sordariomycetes</taxon>
        <taxon>Hypocreomycetidae</taxon>
        <taxon>Hypocreales</taxon>
        <taxon>Ophiocordycipitaceae</taxon>
        <taxon>Ophiocordyceps</taxon>
    </lineage>
</organism>
<keyword evidence="1" id="KW-0812">Transmembrane</keyword>